<name>A0A238K672_9RHOB</name>
<dbReference type="RefSeq" id="WP_094020313.1">
    <property type="nucleotide sequence ID" value="NZ_FXYF01000003.1"/>
</dbReference>
<reference evidence="2 3" key="1">
    <citation type="submission" date="2017-05" db="EMBL/GenBank/DDBJ databases">
        <authorList>
            <person name="Song R."/>
            <person name="Chenine A.L."/>
            <person name="Ruprecht R.M."/>
        </authorList>
    </citation>
    <scope>NUCLEOTIDE SEQUENCE [LARGE SCALE GENOMIC DNA]</scope>
    <source>
        <strain evidence="2 3">CECT 8898</strain>
    </source>
</reference>
<evidence type="ECO:0008006" key="4">
    <source>
        <dbReference type="Google" id="ProtNLM"/>
    </source>
</evidence>
<feature type="chain" id="PRO_5012601990" description="DUF4864 domain-containing protein" evidence="1">
    <location>
        <begin position="21"/>
        <end position="138"/>
    </location>
</feature>
<accession>A0A238K672</accession>
<dbReference type="InterPro" id="IPR032347">
    <property type="entry name" value="DUF4864"/>
</dbReference>
<sequence length="138" mass="15158">MRNAVLGMIAGLGLAGAVWAQEVLTPNPQIEGTIRSQIDAFLQDDFVTAFTYASPGIRGMFGTPENFGAMVRNGYPMVWRPSDVQFGALRERDGAPWQQVLIEDAEGRRFVLEYRMEQVDGAWRISGVEVVPAPDVAA</sequence>
<keyword evidence="3" id="KW-1185">Reference proteome</keyword>
<proteinExistence type="predicted"/>
<dbReference type="EMBL" id="FXYF01000003">
    <property type="protein sequence ID" value="SMX38293.1"/>
    <property type="molecule type" value="Genomic_DNA"/>
</dbReference>
<evidence type="ECO:0000313" key="2">
    <source>
        <dbReference type="EMBL" id="SMX38293.1"/>
    </source>
</evidence>
<organism evidence="2 3">
    <name type="scientific">Maliponia aquimaris</name>
    <dbReference type="NCBI Taxonomy" id="1673631"/>
    <lineage>
        <taxon>Bacteria</taxon>
        <taxon>Pseudomonadati</taxon>
        <taxon>Pseudomonadota</taxon>
        <taxon>Alphaproteobacteria</taxon>
        <taxon>Rhodobacterales</taxon>
        <taxon>Paracoccaceae</taxon>
        <taxon>Maliponia</taxon>
    </lineage>
</organism>
<dbReference type="OrthoDB" id="9130422at2"/>
<evidence type="ECO:0000313" key="3">
    <source>
        <dbReference type="Proteomes" id="UP000207598"/>
    </source>
</evidence>
<dbReference type="Proteomes" id="UP000207598">
    <property type="component" value="Unassembled WGS sequence"/>
</dbReference>
<gene>
    <name evidence="2" type="ORF">MAA8898_01471</name>
</gene>
<dbReference type="Pfam" id="PF16156">
    <property type="entry name" value="DUF4864"/>
    <property type="match status" value="1"/>
</dbReference>
<evidence type="ECO:0000256" key="1">
    <source>
        <dbReference type="SAM" id="SignalP"/>
    </source>
</evidence>
<protein>
    <recommendedName>
        <fullName evidence="4">DUF4864 domain-containing protein</fullName>
    </recommendedName>
</protein>
<dbReference type="AlphaFoldDB" id="A0A238K672"/>
<feature type="signal peptide" evidence="1">
    <location>
        <begin position="1"/>
        <end position="20"/>
    </location>
</feature>
<keyword evidence="1" id="KW-0732">Signal</keyword>